<reference evidence="2 3" key="1">
    <citation type="submission" date="2016-10" db="EMBL/GenBank/DDBJ databases">
        <authorList>
            <person name="de Groot N.N."/>
        </authorList>
    </citation>
    <scope>NUCLEOTIDE SEQUENCE [LARGE SCALE GENOMIC DNA]</scope>
    <source>
        <strain evidence="2 3">DSM 10495</strain>
    </source>
</reference>
<accession>A0A1H4SV34</accession>
<name>A0A1H4SV34_9MICC</name>
<organism evidence="2 3">
    <name type="scientific">Arthrobacter woluwensis</name>
    <dbReference type="NCBI Taxonomy" id="156980"/>
    <lineage>
        <taxon>Bacteria</taxon>
        <taxon>Bacillati</taxon>
        <taxon>Actinomycetota</taxon>
        <taxon>Actinomycetes</taxon>
        <taxon>Micrococcales</taxon>
        <taxon>Micrococcaceae</taxon>
        <taxon>Arthrobacter</taxon>
    </lineage>
</organism>
<evidence type="ECO:0008006" key="4">
    <source>
        <dbReference type="Google" id="ProtNLM"/>
    </source>
</evidence>
<evidence type="ECO:0000313" key="2">
    <source>
        <dbReference type="EMBL" id="SEC47741.1"/>
    </source>
</evidence>
<sequence length="312" mass="34423">MFQVAAEAYGMRLPLWGRSSALLHGLPLKNTPGQDWNDPTHLLGSAASGGRSKNGIVHHRPDGRVRQIVGINGLPCSDVVNTAIDLAVDQEFAWAVAAMDRLLNPRVLSGMAGTGSWDVSESAQTGPVPSARPSQGWALPEETSEPITTTEAPAQPRDRDAAYRLIAQIGNATRRRKLQAVLDFADPGGYLPGESLSRVTMHRYGFPQPELQARFSDRAGLIGYTDFHWRSLGVVGEFDGREKYVKPEYLKGRSPSEVVVAEKLREDRLRRLGLTVVRWVWADLEHPVRLEGLLRQAGLPQTARAEWNLPRT</sequence>
<dbReference type="STRING" id="156980.SAMN04489745_2970"/>
<dbReference type="EMBL" id="FNSN01000003">
    <property type="protein sequence ID" value="SEC47741.1"/>
    <property type="molecule type" value="Genomic_DNA"/>
</dbReference>
<feature type="compositionally biased region" description="Polar residues" evidence="1">
    <location>
        <begin position="117"/>
        <end position="127"/>
    </location>
</feature>
<feature type="region of interest" description="Disordered" evidence="1">
    <location>
        <begin position="115"/>
        <end position="160"/>
    </location>
</feature>
<evidence type="ECO:0000313" key="3">
    <source>
        <dbReference type="Proteomes" id="UP000182652"/>
    </source>
</evidence>
<dbReference type="Proteomes" id="UP000182652">
    <property type="component" value="Unassembled WGS sequence"/>
</dbReference>
<keyword evidence="3" id="KW-1185">Reference proteome</keyword>
<evidence type="ECO:0000256" key="1">
    <source>
        <dbReference type="SAM" id="MobiDB-lite"/>
    </source>
</evidence>
<protein>
    <recommendedName>
        <fullName evidence="4">Transcriptional regulator, AbiEi antitoxin, Type IV TA system</fullName>
    </recommendedName>
</protein>
<proteinExistence type="predicted"/>
<dbReference type="AlphaFoldDB" id="A0A1H4SV34"/>
<gene>
    <name evidence="2" type="ORF">SAMN04489745_2970</name>
</gene>